<dbReference type="Gene3D" id="3.10.350.10">
    <property type="entry name" value="LysM domain"/>
    <property type="match status" value="1"/>
</dbReference>
<dbReference type="PANTHER" id="PTHR21666">
    <property type="entry name" value="PEPTIDASE-RELATED"/>
    <property type="match status" value="1"/>
</dbReference>
<dbReference type="SUPFAM" id="SSF54106">
    <property type="entry name" value="LysM domain"/>
    <property type="match status" value="1"/>
</dbReference>
<dbReference type="Gene3D" id="2.70.70.10">
    <property type="entry name" value="Glucose Permease (Domain IIA)"/>
    <property type="match status" value="1"/>
</dbReference>
<gene>
    <name evidence="5" type="ORF">P4S50_18130</name>
</gene>
<feature type="transmembrane region" description="Helical" evidence="2">
    <location>
        <begin position="12"/>
        <end position="32"/>
    </location>
</feature>
<dbReference type="InterPro" id="IPR016047">
    <property type="entry name" value="M23ase_b-sheet_dom"/>
</dbReference>
<dbReference type="InterPro" id="IPR011055">
    <property type="entry name" value="Dup_hybrid_motif"/>
</dbReference>
<dbReference type="InterPro" id="IPR011098">
    <property type="entry name" value="G5_dom"/>
</dbReference>
<evidence type="ECO:0000256" key="1">
    <source>
        <dbReference type="ARBA" id="ARBA00022729"/>
    </source>
</evidence>
<keyword evidence="2" id="KW-0812">Transmembrane</keyword>
<evidence type="ECO:0000313" key="5">
    <source>
        <dbReference type="EMBL" id="WFD10252.1"/>
    </source>
</evidence>
<evidence type="ECO:0000259" key="4">
    <source>
        <dbReference type="PROSITE" id="PS51782"/>
    </source>
</evidence>
<dbReference type="Proteomes" id="UP001222800">
    <property type="component" value="Chromosome"/>
</dbReference>
<dbReference type="InterPro" id="IPR050570">
    <property type="entry name" value="Cell_wall_metabolism_enzyme"/>
</dbReference>
<dbReference type="InterPro" id="IPR018392">
    <property type="entry name" value="LysM"/>
</dbReference>
<dbReference type="SUPFAM" id="SSF51261">
    <property type="entry name" value="Duplicated hybrid motif"/>
    <property type="match status" value="1"/>
</dbReference>
<dbReference type="Pfam" id="PF01551">
    <property type="entry name" value="Peptidase_M23"/>
    <property type="match status" value="1"/>
</dbReference>
<keyword evidence="2" id="KW-1133">Transmembrane helix</keyword>
<reference evidence="5 6" key="1">
    <citation type="submission" date="2023-03" db="EMBL/GenBank/DDBJ databases">
        <title>Complete genome sequence of Tepidibacter sp. SWIR-1, isolated from a deep-sea hydrothermal vent.</title>
        <authorList>
            <person name="Li X."/>
        </authorList>
    </citation>
    <scope>NUCLEOTIDE SEQUENCE [LARGE SCALE GENOMIC DNA]</scope>
    <source>
        <strain evidence="5 6">SWIR-1</strain>
    </source>
</reference>
<dbReference type="PROSITE" id="PS51782">
    <property type="entry name" value="LYSM"/>
    <property type="match status" value="1"/>
</dbReference>
<dbReference type="Gene3D" id="2.20.230.10">
    <property type="entry name" value="Resuscitation-promoting factor rpfb"/>
    <property type="match status" value="1"/>
</dbReference>
<protein>
    <submittedName>
        <fullName evidence="5">Peptidoglycan DD-metalloendopeptidase family protein</fullName>
    </submittedName>
</protein>
<feature type="domain" description="G5" evidence="3">
    <location>
        <begin position="238"/>
        <end position="318"/>
    </location>
</feature>
<dbReference type="SMART" id="SM00257">
    <property type="entry name" value="LysM"/>
    <property type="match status" value="1"/>
</dbReference>
<evidence type="ECO:0000256" key="2">
    <source>
        <dbReference type="SAM" id="Phobius"/>
    </source>
</evidence>
<proteinExistence type="predicted"/>
<dbReference type="CDD" id="cd00118">
    <property type="entry name" value="LysM"/>
    <property type="match status" value="1"/>
</dbReference>
<sequence length="447" mass="50282">MKKLNNILKKKYLLHYIALCITIMTCSVIYFATLSYEVSIDGKNVGIVESKKDVYELIEKKKSYIKKEFKKDVKIDQEIVFTKCRVGKDKITSKEQFNENLNEVIDLTIRAFAINIQGKDIVYVKDKKSAEKVLKTIKDEHKEGIEGIKDISFIEKVKLVEKDIKISKLKSEASAYDYLLTGTDDIQKYIVKDGDNLWNISRKYNLSMDDIEKANPGIDIEKLDIDQEINITVPKSYLNIKVTSVASYDEKIPYDTVYEETASLYKGDKKVKIEGKEGSKKVVAEVTRINGQVDSKNILKEEIVEDAEDKIVLKGTKKKPTYIASGAFSNPTRGRMSSPFGRRWGKTHTGIDIAAPKGTPIKASDGGTVIFSGTQNGYGKLIIIDHKNGYKTYYGHCSSLVAKKGQKVAKGDVVAKVGSTGRSTGNHLHFEVRKNNVPLNPTKYVRY</sequence>
<dbReference type="PANTHER" id="PTHR21666:SF270">
    <property type="entry name" value="MUREIN HYDROLASE ACTIVATOR ENVC"/>
    <property type="match status" value="1"/>
</dbReference>
<dbReference type="PROSITE" id="PS51109">
    <property type="entry name" value="G5"/>
    <property type="match status" value="1"/>
</dbReference>
<dbReference type="EMBL" id="CP120733">
    <property type="protein sequence ID" value="WFD10252.1"/>
    <property type="molecule type" value="Genomic_DNA"/>
</dbReference>
<dbReference type="RefSeq" id="WP_277732230.1">
    <property type="nucleotide sequence ID" value="NZ_CP120733.1"/>
</dbReference>
<organism evidence="5 6">
    <name type="scientific">Tepidibacter hydrothermalis</name>
    <dbReference type="NCBI Taxonomy" id="3036126"/>
    <lineage>
        <taxon>Bacteria</taxon>
        <taxon>Bacillati</taxon>
        <taxon>Bacillota</taxon>
        <taxon>Clostridia</taxon>
        <taxon>Peptostreptococcales</taxon>
        <taxon>Peptostreptococcaceae</taxon>
        <taxon>Tepidibacter</taxon>
    </lineage>
</organism>
<dbReference type="Pfam" id="PF01476">
    <property type="entry name" value="LysM"/>
    <property type="match status" value="1"/>
</dbReference>
<dbReference type="SMART" id="SM01208">
    <property type="entry name" value="G5"/>
    <property type="match status" value="1"/>
</dbReference>
<accession>A0ABY8EBD3</accession>
<name>A0ABY8EBD3_9FIRM</name>
<evidence type="ECO:0000313" key="6">
    <source>
        <dbReference type="Proteomes" id="UP001222800"/>
    </source>
</evidence>
<keyword evidence="6" id="KW-1185">Reference proteome</keyword>
<feature type="domain" description="LysM" evidence="4">
    <location>
        <begin position="187"/>
        <end position="231"/>
    </location>
</feature>
<keyword evidence="2" id="KW-0472">Membrane</keyword>
<dbReference type="CDD" id="cd12797">
    <property type="entry name" value="M23_peptidase"/>
    <property type="match status" value="1"/>
</dbReference>
<evidence type="ECO:0000259" key="3">
    <source>
        <dbReference type="PROSITE" id="PS51109"/>
    </source>
</evidence>
<keyword evidence="1" id="KW-0732">Signal</keyword>
<dbReference type="Pfam" id="PF07501">
    <property type="entry name" value="G5"/>
    <property type="match status" value="1"/>
</dbReference>
<dbReference type="InterPro" id="IPR036779">
    <property type="entry name" value="LysM_dom_sf"/>
</dbReference>